<dbReference type="InterPro" id="IPR058942">
    <property type="entry name" value="AT3G52170-like"/>
</dbReference>
<feature type="domain" description="RRM" evidence="2">
    <location>
        <begin position="354"/>
        <end position="409"/>
    </location>
</feature>
<dbReference type="PANTHER" id="PTHR34568:SF5">
    <property type="entry name" value="RNA-BINDING (RRM_RBD_RNP MOTIFS) FAMILY PROTEIN"/>
    <property type="match status" value="1"/>
</dbReference>
<dbReference type="CDD" id="cd00590">
    <property type="entry name" value="RRM_SF"/>
    <property type="match status" value="1"/>
</dbReference>
<dbReference type="OrthoDB" id="1923695at2759"/>
<dbReference type="InterPro" id="IPR035979">
    <property type="entry name" value="RBD_domain_sf"/>
</dbReference>
<accession>A0A9D4VDH5</accession>
<sequence>MAPFLRASLHGVRSTLCSQRERCLLKLPESKYVMSRWYGKTATAEESSTAANDSAGENGVSINGSSSLKMSIDADGQRPAKETSISGLKQENASEESATDKLTSLILGKMRSRNNSSSTVSPETGSTSSKAAKPTEETNESVRGDKWDQVMESMRNMAAKRREQMGKGITKPTPRPKLQNTEDQDDFADLDSPVGDLSKALSDPSTDDVSPQWEFLQESKDEAKKVRFSFLKSLESDSSTASPQSSGAKSLPNRNVGLFSSSKLKDDGLQAQPTRKETKPLSFEFLKSPDLKSGPPLGIQAKSNGAARSFSLNEKRESNTSSGSVDIPARTPFFDEPKRESNSTMPTLPSGHVVCVRNLPNHSNLALIKEALSIHGEVVSSFKKPNSDGSCSAFIEFKTSEAMDEALAMRWLQIDSKSFGIVRADSPITTVVRLTRVSANTTDTLVQAMCEKFGSIDQVRKRGNGVYDVFYKTAELSNMFAILDSLNEVTLNQRRWVALPAPLLHPVVKREVLKSGEGQAWHAQQLNQTLSRLEMGLEAMSGRPLSILQFCELIGSWSLFILSECKDRFPQPWAFLRWRNSAVVVY</sequence>
<gene>
    <name evidence="3" type="ORF">GOP47_0000710</name>
</gene>
<dbReference type="SUPFAM" id="SSF54928">
    <property type="entry name" value="RNA-binding domain, RBD"/>
    <property type="match status" value="1"/>
</dbReference>
<dbReference type="AlphaFoldDB" id="A0A9D4VDH5"/>
<evidence type="ECO:0000313" key="4">
    <source>
        <dbReference type="Proteomes" id="UP000886520"/>
    </source>
</evidence>
<feature type="compositionally biased region" description="Basic and acidic residues" evidence="1">
    <location>
        <begin position="263"/>
        <end position="279"/>
    </location>
</feature>
<proteinExistence type="predicted"/>
<feature type="compositionally biased region" description="Polar residues" evidence="1">
    <location>
        <begin position="113"/>
        <end position="130"/>
    </location>
</feature>
<dbReference type="Proteomes" id="UP000886520">
    <property type="component" value="Chromosome 1"/>
</dbReference>
<reference evidence="3" key="1">
    <citation type="submission" date="2021-01" db="EMBL/GenBank/DDBJ databases">
        <title>Adiantum capillus-veneris genome.</title>
        <authorList>
            <person name="Fang Y."/>
            <person name="Liao Q."/>
        </authorList>
    </citation>
    <scope>NUCLEOTIDE SEQUENCE</scope>
    <source>
        <strain evidence="3">H3</strain>
        <tissue evidence="3">Leaf</tissue>
    </source>
</reference>
<evidence type="ECO:0000313" key="3">
    <source>
        <dbReference type="EMBL" id="KAI5084541.1"/>
    </source>
</evidence>
<dbReference type="GO" id="GO:0003723">
    <property type="term" value="F:RNA binding"/>
    <property type="evidence" value="ECO:0007669"/>
    <property type="project" value="InterPro"/>
</dbReference>
<keyword evidence="4" id="KW-1185">Reference proteome</keyword>
<feature type="compositionally biased region" description="Polar residues" evidence="1">
    <location>
        <begin position="60"/>
        <end position="69"/>
    </location>
</feature>
<feature type="region of interest" description="Disordered" evidence="1">
    <location>
        <begin position="234"/>
        <end position="346"/>
    </location>
</feature>
<dbReference type="EMBL" id="JABFUD020000001">
    <property type="protein sequence ID" value="KAI5084541.1"/>
    <property type="molecule type" value="Genomic_DNA"/>
</dbReference>
<organism evidence="3 4">
    <name type="scientific">Adiantum capillus-veneris</name>
    <name type="common">Maidenhair fern</name>
    <dbReference type="NCBI Taxonomy" id="13818"/>
    <lineage>
        <taxon>Eukaryota</taxon>
        <taxon>Viridiplantae</taxon>
        <taxon>Streptophyta</taxon>
        <taxon>Embryophyta</taxon>
        <taxon>Tracheophyta</taxon>
        <taxon>Polypodiopsida</taxon>
        <taxon>Polypodiidae</taxon>
        <taxon>Polypodiales</taxon>
        <taxon>Pteridineae</taxon>
        <taxon>Pteridaceae</taxon>
        <taxon>Vittarioideae</taxon>
        <taxon>Adiantum</taxon>
    </lineage>
</organism>
<evidence type="ECO:0000259" key="2">
    <source>
        <dbReference type="Pfam" id="PF00076"/>
    </source>
</evidence>
<feature type="region of interest" description="Disordered" evidence="1">
    <location>
        <begin position="161"/>
        <end position="212"/>
    </location>
</feature>
<dbReference type="Gene3D" id="3.30.70.330">
    <property type="match status" value="1"/>
</dbReference>
<evidence type="ECO:0000256" key="1">
    <source>
        <dbReference type="SAM" id="MobiDB-lite"/>
    </source>
</evidence>
<feature type="compositionally biased region" description="Polar residues" evidence="1">
    <location>
        <begin position="236"/>
        <end position="248"/>
    </location>
</feature>
<name>A0A9D4VDH5_ADICA</name>
<dbReference type="PANTHER" id="PTHR34568">
    <property type="entry name" value="RRM DOMAIN-CONTAINING PROTEIN"/>
    <property type="match status" value="1"/>
</dbReference>
<feature type="compositionally biased region" description="Basic and acidic residues" evidence="1">
    <location>
        <begin position="133"/>
        <end position="149"/>
    </location>
</feature>
<dbReference type="Pfam" id="PF00076">
    <property type="entry name" value="RRM_1"/>
    <property type="match status" value="1"/>
</dbReference>
<dbReference type="InterPro" id="IPR012677">
    <property type="entry name" value="Nucleotide-bd_a/b_plait_sf"/>
</dbReference>
<comment type="caution">
    <text evidence="3">The sequence shown here is derived from an EMBL/GenBank/DDBJ whole genome shotgun (WGS) entry which is preliminary data.</text>
</comment>
<dbReference type="InterPro" id="IPR000504">
    <property type="entry name" value="RRM_dom"/>
</dbReference>
<feature type="region of interest" description="Disordered" evidence="1">
    <location>
        <begin position="43"/>
        <end position="149"/>
    </location>
</feature>
<protein>
    <recommendedName>
        <fullName evidence="2">RRM domain-containing protein</fullName>
    </recommendedName>
</protein>